<accession>A0A2T2N2I9</accession>
<evidence type="ECO:0000313" key="1">
    <source>
        <dbReference type="EMBL" id="PSN59665.1"/>
    </source>
</evidence>
<gene>
    <name evidence="1" type="ORF">BS50DRAFT_507935</name>
</gene>
<protein>
    <submittedName>
        <fullName evidence="1">Uncharacterized protein</fullName>
    </submittedName>
</protein>
<dbReference type="EMBL" id="KZ678154">
    <property type="protein sequence ID" value="PSN59665.1"/>
    <property type="molecule type" value="Genomic_DNA"/>
</dbReference>
<dbReference type="OrthoDB" id="437457at2759"/>
<dbReference type="Proteomes" id="UP000240883">
    <property type="component" value="Unassembled WGS sequence"/>
</dbReference>
<dbReference type="AlphaFoldDB" id="A0A2T2N2I9"/>
<proteinExistence type="predicted"/>
<sequence>MGKETKRQEVDANFVTGVRINCELDLKLNKRPQYEMATIPSSHDIFNQSLIDISVLVKLPIVVQKLPGSLVECFPSGSPWLNQRVAFHHRDCLTRENTTEVEFDEKFGVCPPQWDKSIGTVIAMRLDKKPLYPEHIAALAGFSQVHLSPYFQKYRESWYFEDDGHLPKSYVVQEMTRFKFGQYYHDWREVQMNKESLD</sequence>
<name>A0A2T2N2I9_CORCC</name>
<evidence type="ECO:0000313" key="2">
    <source>
        <dbReference type="Proteomes" id="UP000240883"/>
    </source>
</evidence>
<organism evidence="1 2">
    <name type="scientific">Corynespora cassiicola Philippines</name>
    <dbReference type="NCBI Taxonomy" id="1448308"/>
    <lineage>
        <taxon>Eukaryota</taxon>
        <taxon>Fungi</taxon>
        <taxon>Dikarya</taxon>
        <taxon>Ascomycota</taxon>
        <taxon>Pezizomycotina</taxon>
        <taxon>Dothideomycetes</taxon>
        <taxon>Pleosporomycetidae</taxon>
        <taxon>Pleosporales</taxon>
        <taxon>Corynesporascaceae</taxon>
        <taxon>Corynespora</taxon>
    </lineage>
</organism>
<keyword evidence="2" id="KW-1185">Reference proteome</keyword>
<reference evidence="1 2" key="1">
    <citation type="journal article" date="2018" name="Front. Microbiol.">
        <title>Genome-Wide Analysis of Corynespora cassiicola Leaf Fall Disease Putative Effectors.</title>
        <authorList>
            <person name="Lopez D."/>
            <person name="Ribeiro S."/>
            <person name="Label P."/>
            <person name="Fumanal B."/>
            <person name="Venisse J.S."/>
            <person name="Kohler A."/>
            <person name="de Oliveira R.R."/>
            <person name="Labutti K."/>
            <person name="Lipzen A."/>
            <person name="Lail K."/>
            <person name="Bauer D."/>
            <person name="Ohm R.A."/>
            <person name="Barry K.W."/>
            <person name="Spatafora J."/>
            <person name="Grigoriev I.V."/>
            <person name="Martin F.M."/>
            <person name="Pujade-Renaud V."/>
        </authorList>
    </citation>
    <scope>NUCLEOTIDE SEQUENCE [LARGE SCALE GENOMIC DNA]</scope>
    <source>
        <strain evidence="1 2">Philippines</strain>
    </source>
</reference>